<evidence type="ECO:0000313" key="5">
    <source>
        <dbReference type="Proteomes" id="UP000068603"/>
    </source>
</evidence>
<dbReference type="PANTHER" id="PTHR37826">
    <property type="entry name" value="FLOTILLIN BAND_7_5 DOMAIN PROTEIN"/>
    <property type="match status" value="1"/>
</dbReference>
<evidence type="ECO:0000313" key="3">
    <source>
        <dbReference type="EMBL" id="KWA59819.1"/>
    </source>
</evidence>
<evidence type="ECO:0008006" key="7">
    <source>
        <dbReference type="Google" id="ProtNLM"/>
    </source>
</evidence>
<accession>A0A119RFR5</accession>
<reference evidence="3 5" key="1">
    <citation type="submission" date="2015-11" db="EMBL/GenBank/DDBJ databases">
        <title>Expanding the genomic diversity of Burkholderia species for the development of highly accurate diagnostics.</title>
        <authorList>
            <person name="Sahl J."/>
            <person name="Keim P."/>
            <person name="Wagner D."/>
        </authorList>
    </citation>
    <scope>NUCLEOTIDE SEQUENCE [LARGE SCALE GENOMIC DNA]</scope>
    <source>
        <strain evidence="3 5">MSMB1960WGS</strain>
    </source>
</reference>
<evidence type="ECO:0000313" key="4">
    <source>
        <dbReference type="EMBL" id="RQY80606.1"/>
    </source>
</evidence>
<feature type="domain" description="SPFH" evidence="2">
    <location>
        <begin position="26"/>
        <end position="231"/>
    </location>
</feature>
<dbReference type="InterPro" id="IPR036013">
    <property type="entry name" value="Band_7/SPFH_dom_sf"/>
</dbReference>
<dbReference type="STRING" id="1503054.WT74_29600"/>
<dbReference type="Gene3D" id="3.30.479.30">
    <property type="entry name" value="Band 7 domain"/>
    <property type="match status" value="1"/>
</dbReference>
<evidence type="ECO:0000313" key="6">
    <source>
        <dbReference type="Proteomes" id="UP000281098"/>
    </source>
</evidence>
<dbReference type="SUPFAM" id="SSF117892">
    <property type="entry name" value="Band 7/SPFH domain"/>
    <property type="match status" value="1"/>
</dbReference>
<dbReference type="InterPro" id="IPR018649">
    <property type="entry name" value="SHOCT"/>
</dbReference>
<dbReference type="RefSeq" id="WP_059563122.1">
    <property type="nucleotide sequence ID" value="NZ_CABVPM010000018.1"/>
</dbReference>
<dbReference type="Pfam" id="PF13421">
    <property type="entry name" value="Band_7_1"/>
    <property type="match status" value="1"/>
</dbReference>
<protein>
    <recommendedName>
        <fullName evidence="7">SPFH domain-containing protein</fullName>
    </recommendedName>
</protein>
<organism evidence="3">
    <name type="scientific">Burkholderia stagnalis</name>
    <dbReference type="NCBI Taxonomy" id="1503054"/>
    <lineage>
        <taxon>Bacteria</taxon>
        <taxon>Pseudomonadati</taxon>
        <taxon>Pseudomonadota</taxon>
        <taxon>Betaproteobacteria</taxon>
        <taxon>Burkholderiales</taxon>
        <taxon>Burkholderiaceae</taxon>
        <taxon>Burkholderia</taxon>
        <taxon>Burkholderia cepacia complex</taxon>
    </lineage>
</organism>
<dbReference type="EMBL" id="LPHB01000053">
    <property type="protein sequence ID" value="KWA59819.1"/>
    <property type="molecule type" value="Genomic_DNA"/>
</dbReference>
<sequence length="344" mass="37240">MGIGSFIRKQFIDVLQWTEDTDGVLAWRYPMEDQEIQYGGKLTVRESQVAVFVNEGKIADVFQPGLYTLTTQTLPVLTYLRNWDKLFQSPFKSDVYFFSTRLQLGRRWGTAQPVTIRDREFGFVQLRAFGIYSYRIVDATAFHREISGTRAQYTVDDVEQQLRNLVVTAMSTVFGGADVAFVDMAANQSLLSQRVAEALVPIFTRYGLALDAFAVESVSLPAELQKALDLRIGAGMAGDLGRVTQYQTAQAIPLAAQNPGGLAGVGAGLAAGAAIGQAMAGQLAGSAQPAAAQPTAAAAQPTPPAAAPDYVQRLEQLKALHDKGLVTDDEYARAKAEILAKLTQ</sequence>
<name>A0A119RFR5_9BURK</name>
<dbReference type="InterPro" id="IPR033880">
    <property type="entry name" value="SPFH_YdjI"/>
</dbReference>
<dbReference type="PANTHER" id="PTHR37826:SF2">
    <property type="entry name" value="ZINC-RIBBON DOMAIN-CONTAINING PROTEIN"/>
    <property type="match status" value="1"/>
</dbReference>
<dbReference type="AlphaFoldDB" id="A0A119RFR5"/>
<evidence type="ECO:0000259" key="1">
    <source>
        <dbReference type="Pfam" id="PF09851"/>
    </source>
</evidence>
<dbReference type="Proteomes" id="UP000281098">
    <property type="component" value="Unassembled WGS sequence"/>
</dbReference>
<feature type="domain" description="SHOCT" evidence="1">
    <location>
        <begin position="313"/>
        <end position="339"/>
    </location>
</feature>
<reference evidence="4 6" key="2">
    <citation type="submission" date="2018-08" db="EMBL/GenBank/DDBJ databases">
        <title>Comparative analysis of Burkholderia isolates from Puerto Rico.</title>
        <authorList>
            <person name="Hall C."/>
            <person name="Sahl J."/>
            <person name="Wagner D."/>
        </authorList>
    </citation>
    <scope>NUCLEOTIDE SEQUENCE [LARGE SCALE GENOMIC DNA]</scope>
    <source>
        <strain evidence="4 6">Bp8966</strain>
    </source>
</reference>
<keyword evidence="6" id="KW-1185">Reference proteome</keyword>
<comment type="caution">
    <text evidence="3">The sequence shown here is derived from an EMBL/GenBank/DDBJ whole genome shotgun (WGS) entry which is preliminary data.</text>
</comment>
<gene>
    <name evidence="4" type="ORF">DF017_33980</name>
    <name evidence="3" type="ORF">WT44_18500</name>
</gene>
<dbReference type="Pfam" id="PF09851">
    <property type="entry name" value="SHOCT"/>
    <property type="match status" value="1"/>
</dbReference>
<evidence type="ECO:0000259" key="2">
    <source>
        <dbReference type="Pfam" id="PF13421"/>
    </source>
</evidence>
<dbReference type="Proteomes" id="UP000068603">
    <property type="component" value="Unassembled WGS sequence"/>
</dbReference>
<proteinExistence type="predicted"/>
<dbReference type="EMBL" id="QTPM01000077">
    <property type="protein sequence ID" value="RQY80606.1"/>
    <property type="molecule type" value="Genomic_DNA"/>
</dbReference>
<dbReference type="CDD" id="cd03408">
    <property type="entry name" value="SPFH_like_u1"/>
    <property type="match status" value="1"/>
</dbReference>
<dbReference type="GeneID" id="93055318"/>